<feature type="transmembrane region" description="Helical" evidence="6">
    <location>
        <begin position="193"/>
        <end position="210"/>
    </location>
</feature>
<comment type="similarity">
    <text evidence="2">Belongs to the EamA transporter family.</text>
</comment>
<keyword evidence="9" id="KW-1185">Reference proteome</keyword>
<keyword evidence="4 6" id="KW-1133">Transmembrane helix</keyword>
<feature type="transmembrane region" description="Helical" evidence="6">
    <location>
        <begin position="127"/>
        <end position="144"/>
    </location>
</feature>
<evidence type="ECO:0000313" key="9">
    <source>
        <dbReference type="Proteomes" id="UP000318405"/>
    </source>
</evidence>
<feature type="transmembrane region" description="Helical" evidence="6">
    <location>
        <begin position="254"/>
        <end position="274"/>
    </location>
</feature>
<evidence type="ECO:0000256" key="5">
    <source>
        <dbReference type="ARBA" id="ARBA00023136"/>
    </source>
</evidence>
<dbReference type="RefSeq" id="WP_143949544.1">
    <property type="nucleotide sequence ID" value="NZ_BAABMB010000007.1"/>
</dbReference>
<feature type="transmembrane region" description="Helical" evidence="6">
    <location>
        <begin position="280"/>
        <end position="297"/>
    </location>
</feature>
<comment type="caution">
    <text evidence="8">The sequence shown here is derived from an EMBL/GenBank/DDBJ whole genome shotgun (WGS) entry which is preliminary data.</text>
</comment>
<evidence type="ECO:0000256" key="2">
    <source>
        <dbReference type="ARBA" id="ARBA00007362"/>
    </source>
</evidence>
<evidence type="ECO:0000256" key="1">
    <source>
        <dbReference type="ARBA" id="ARBA00004141"/>
    </source>
</evidence>
<dbReference type="OrthoDB" id="184388at2"/>
<sequence>MDRRKPLDRFAAGVMLLLCLTWGIQQVAVKVTAPSISPVMQIAIRCALAGLMLLAVMRVRRVPLLGPPEHQRAGLLAGVLFASEFLFVAIGLDYTSASHMSVFIYTAPIFTALGLHWRVPAERLSPVQGLGVLAAFAGVAIAMSDGWRGGGGETYALMWLGDACGVLAGFLWGMTTVAIRLSAIAEAPPSRTLLYQLVCAAVGLYVFAVLTGVHEIGPMTGIAWASMTFQTVVVAFGTFLAWFWLLRRYLASRLAVFSFLTPVFGIAAGVLLLGEPFAPSFGVGALFILAGISLVNLPRRRPA</sequence>
<reference evidence="8 9" key="1">
    <citation type="submission" date="2019-07" db="EMBL/GenBank/DDBJ databases">
        <title>Qingshengfaniella alkalisoli gen. nov., sp. nov., isolated from saline soil.</title>
        <authorList>
            <person name="Xu L."/>
            <person name="Huang X.-X."/>
            <person name="Sun J.-Q."/>
        </authorList>
    </citation>
    <scope>NUCLEOTIDE SEQUENCE [LARGE SCALE GENOMIC DNA]</scope>
    <source>
        <strain evidence="8 9">DSM 27279</strain>
    </source>
</reference>
<feature type="transmembrane region" description="Helical" evidence="6">
    <location>
        <begin position="42"/>
        <end position="61"/>
    </location>
</feature>
<evidence type="ECO:0000256" key="6">
    <source>
        <dbReference type="SAM" id="Phobius"/>
    </source>
</evidence>
<evidence type="ECO:0000313" key="8">
    <source>
        <dbReference type="EMBL" id="TSH92131.1"/>
    </source>
</evidence>
<evidence type="ECO:0000256" key="4">
    <source>
        <dbReference type="ARBA" id="ARBA00022989"/>
    </source>
</evidence>
<dbReference type="InterPro" id="IPR050638">
    <property type="entry name" value="AA-Vitamin_Transporters"/>
</dbReference>
<dbReference type="AlphaFoldDB" id="A0A556AGY3"/>
<feature type="domain" description="EamA" evidence="7">
    <location>
        <begin position="160"/>
        <end position="296"/>
    </location>
</feature>
<comment type="subcellular location">
    <subcellularLocation>
        <location evidence="1">Membrane</location>
        <topology evidence="1">Multi-pass membrane protein</topology>
    </subcellularLocation>
</comment>
<evidence type="ECO:0000256" key="3">
    <source>
        <dbReference type="ARBA" id="ARBA00022692"/>
    </source>
</evidence>
<keyword evidence="5 6" id="KW-0472">Membrane</keyword>
<protein>
    <submittedName>
        <fullName evidence="8">DMT family transporter</fullName>
    </submittedName>
</protein>
<feature type="transmembrane region" description="Helical" evidence="6">
    <location>
        <begin position="222"/>
        <end position="245"/>
    </location>
</feature>
<dbReference type="Proteomes" id="UP000318405">
    <property type="component" value="Unassembled WGS sequence"/>
</dbReference>
<dbReference type="InterPro" id="IPR037185">
    <property type="entry name" value="EmrE-like"/>
</dbReference>
<gene>
    <name evidence="8" type="ORF">FOZ76_17310</name>
</gene>
<feature type="transmembrane region" description="Helical" evidence="6">
    <location>
        <begin position="156"/>
        <end position="181"/>
    </location>
</feature>
<dbReference type="PANTHER" id="PTHR32322">
    <property type="entry name" value="INNER MEMBRANE TRANSPORTER"/>
    <property type="match status" value="1"/>
</dbReference>
<keyword evidence="3 6" id="KW-0812">Transmembrane</keyword>
<dbReference type="PANTHER" id="PTHR32322:SF2">
    <property type="entry name" value="EAMA DOMAIN-CONTAINING PROTEIN"/>
    <property type="match status" value="1"/>
</dbReference>
<dbReference type="InterPro" id="IPR000620">
    <property type="entry name" value="EamA_dom"/>
</dbReference>
<feature type="transmembrane region" description="Helical" evidence="6">
    <location>
        <begin position="98"/>
        <end position="115"/>
    </location>
</feature>
<organism evidence="8 9">
    <name type="scientific">Verticiella sediminum</name>
    <dbReference type="NCBI Taxonomy" id="1247510"/>
    <lineage>
        <taxon>Bacteria</taxon>
        <taxon>Pseudomonadati</taxon>
        <taxon>Pseudomonadota</taxon>
        <taxon>Betaproteobacteria</taxon>
        <taxon>Burkholderiales</taxon>
        <taxon>Alcaligenaceae</taxon>
        <taxon>Verticiella</taxon>
    </lineage>
</organism>
<dbReference type="EMBL" id="VLTJ01000030">
    <property type="protein sequence ID" value="TSH92131.1"/>
    <property type="molecule type" value="Genomic_DNA"/>
</dbReference>
<dbReference type="SUPFAM" id="SSF103481">
    <property type="entry name" value="Multidrug resistance efflux transporter EmrE"/>
    <property type="match status" value="2"/>
</dbReference>
<dbReference type="Pfam" id="PF00892">
    <property type="entry name" value="EamA"/>
    <property type="match status" value="2"/>
</dbReference>
<proteinExistence type="inferred from homology"/>
<feature type="transmembrane region" description="Helical" evidence="6">
    <location>
        <begin position="73"/>
        <end position="92"/>
    </location>
</feature>
<name>A0A556AGY3_9BURK</name>
<accession>A0A556AGY3</accession>
<dbReference type="GO" id="GO:0016020">
    <property type="term" value="C:membrane"/>
    <property type="evidence" value="ECO:0007669"/>
    <property type="project" value="UniProtKB-SubCell"/>
</dbReference>
<evidence type="ECO:0000259" key="7">
    <source>
        <dbReference type="Pfam" id="PF00892"/>
    </source>
</evidence>
<feature type="domain" description="EamA" evidence="7">
    <location>
        <begin position="13"/>
        <end position="142"/>
    </location>
</feature>